<keyword evidence="3" id="KW-1185">Reference proteome</keyword>
<protein>
    <submittedName>
        <fullName evidence="2">Uncharacterized protein</fullName>
    </submittedName>
</protein>
<reference evidence="2 3" key="1">
    <citation type="submission" date="2023-10" db="EMBL/GenBank/DDBJ databases">
        <title>Noviherbaspirillum sp. CPCC 100848 genome assembly.</title>
        <authorList>
            <person name="Li X.Y."/>
            <person name="Fang X.M."/>
        </authorList>
    </citation>
    <scope>NUCLEOTIDE SEQUENCE [LARGE SCALE GENOMIC DNA]</scope>
    <source>
        <strain evidence="2 3">CPCC 100848</strain>
    </source>
</reference>
<dbReference type="RefSeq" id="WP_326507210.1">
    <property type="nucleotide sequence ID" value="NZ_JAWIIV010000011.1"/>
</dbReference>
<accession>A0ABU6JB52</accession>
<feature type="transmembrane region" description="Helical" evidence="1">
    <location>
        <begin position="82"/>
        <end position="103"/>
    </location>
</feature>
<keyword evidence="1" id="KW-0472">Membrane</keyword>
<keyword evidence="1" id="KW-0812">Transmembrane</keyword>
<feature type="transmembrane region" description="Helical" evidence="1">
    <location>
        <begin position="137"/>
        <end position="160"/>
    </location>
</feature>
<sequence length="216" mass="24087">MDATVGSPSFFIMRSENLFAAFLVLQAGSPLSIIDMPKARRKPVSYNGLFSLMNLEPFLPAASYLAPAGVIALLMRATMHRFVLFWLITLPGIAAHEICHFVAGGLTNAKPRGLSLWPSRFKDGYILGSVTFANLRWYNAAVACLAPILLLPLAIGYAYFHTLGGWHFEPWDLLRWYVLAGTLLSAWPSTIDWRLSFRSWPLAVAAFVTCYIFLNQ</sequence>
<feature type="transmembrane region" description="Helical" evidence="1">
    <location>
        <begin position="197"/>
        <end position="214"/>
    </location>
</feature>
<proteinExistence type="predicted"/>
<name>A0ABU6JB52_9BURK</name>
<dbReference type="Proteomes" id="UP001352263">
    <property type="component" value="Unassembled WGS sequence"/>
</dbReference>
<evidence type="ECO:0000313" key="3">
    <source>
        <dbReference type="Proteomes" id="UP001352263"/>
    </source>
</evidence>
<evidence type="ECO:0000313" key="2">
    <source>
        <dbReference type="EMBL" id="MEC4720492.1"/>
    </source>
</evidence>
<evidence type="ECO:0000256" key="1">
    <source>
        <dbReference type="SAM" id="Phobius"/>
    </source>
</evidence>
<organism evidence="2 3">
    <name type="scientific">Noviherbaspirillum album</name>
    <dbReference type="NCBI Taxonomy" id="3080276"/>
    <lineage>
        <taxon>Bacteria</taxon>
        <taxon>Pseudomonadati</taxon>
        <taxon>Pseudomonadota</taxon>
        <taxon>Betaproteobacteria</taxon>
        <taxon>Burkholderiales</taxon>
        <taxon>Oxalobacteraceae</taxon>
        <taxon>Noviherbaspirillum</taxon>
    </lineage>
</organism>
<gene>
    <name evidence="2" type="ORF">RY831_15120</name>
</gene>
<feature type="transmembrane region" description="Helical" evidence="1">
    <location>
        <begin position="57"/>
        <end position="75"/>
    </location>
</feature>
<keyword evidence="1" id="KW-1133">Transmembrane helix</keyword>
<comment type="caution">
    <text evidence="2">The sequence shown here is derived from an EMBL/GenBank/DDBJ whole genome shotgun (WGS) entry which is preliminary data.</text>
</comment>
<dbReference type="EMBL" id="JAWIIV010000011">
    <property type="protein sequence ID" value="MEC4720492.1"/>
    <property type="molecule type" value="Genomic_DNA"/>
</dbReference>
<feature type="transmembrane region" description="Helical" evidence="1">
    <location>
        <begin position="172"/>
        <end position="191"/>
    </location>
</feature>